<dbReference type="EMBL" id="JAUESC010000384">
    <property type="protein sequence ID" value="KAK0581105.1"/>
    <property type="molecule type" value="Genomic_DNA"/>
</dbReference>
<keyword evidence="3" id="KW-1185">Reference proteome</keyword>
<reference evidence="2" key="2">
    <citation type="submission" date="2023-06" db="EMBL/GenBank/DDBJ databases">
        <authorList>
            <person name="Swenson N.G."/>
            <person name="Wegrzyn J.L."/>
            <person name="Mcevoy S.L."/>
        </authorList>
    </citation>
    <scope>NUCLEOTIDE SEQUENCE</scope>
    <source>
        <strain evidence="2">NS2018</strain>
        <tissue evidence="2">Leaf</tissue>
    </source>
</reference>
<organism evidence="2 3">
    <name type="scientific">Acer saccharum</name>
    <name type="common">Sugar maple</name>
    <dbReference type="NCBI Taxonomy" id="4024"/>
    <lineage>
        <taxon>Eukaryota</taxon>
        <taxon>Viridiplantae</taxon>
        <taxon>Streptophyta</taxon>
        <taxon>Embryophyta</taxon>
        <taxon>Tracheophyta</taxon>
        <taxon>Spermatophyta</taxon>
        <taxon>Magnoliopsida</taxon>
        <taxon>eudicotyledons</taxon>
        <taxon>Gunneridae</taxon>
        <taxon>Pentapetalae</taxon>
        <taxon>rosids</taxon>
        <taxon>malvids</taxon>
        <taxon>Sapindales</taxon>
        <taxon>Sapindaceae</taxon>
        <taxon>Hippocastanoideae</taxon>
        <taxon>Acereae</taxon>
        <taxon>Acer</taxon>
    </lineage>
</organism>
<reference evidence="2" key="1">
    <citation type="journal article" date="2022" name="Plant J.">
        <title>Strategies of tolerance reflected in two North American maple genomes.</title>
        <authorList>
            <person name="McEvoy S.L."/>
            <person name="Sezen U.U."/>
            <person name="Trouern-Trend A."/>
            <person name="McMahon S.M."/>
            <person name="Schaberg P.G."/>
            <person name="Yang J."/>
            <person name="Wegrzyn J.L."/>
            <person name="Swenson N.G."/>
        </authorList>
    </citation>
    <scope>NUCLEOTIDE SEQUENCE</scope>
    <source>
        <strain evidence="2">NS2018</strain>
    </source>
</reference>
<evidence type="ECO:0000256" key="1">
    <source>
        <dbReference type="SAM" id="MobiDB-lite"/>
    </source>
</evidence>
<comment type="caution">
    <text evidence="2">The sequence shown here is derived from an EMBL/GenBank/DDBJ whole genome shotgun (WGS) entry which is preliminary data.</text>
</comment>
<accession>A0AA39RVN3</accession>
<evidence type="ECO:0000313" key="3">
    <source>
        <dbReference type="Proteomes" id="UP001168877"/>
    </source>
</evidence>
<dbReference type="AlphaFoldDB" id="A0AA39RVN3"/>
<protein>
    <submittedName>
        <fullName evidence="2">Uncharacterized protein</fullName>
    </submittedName>
</protein>
<gene>
    <name evidence="2" type="ORF">LWI29_010093</name>
</gene>
<evidence type="ECO:0000313" key="2">
    <source>
        <dbReference type="EMBL" id="KAK0581105.1"/>
    </source>
</evidence>
<sequence>MTSSSKLPASAHGVPPPSLPTSSVMEMPGGEISVDTNDELNKFEVSPNMDASVDCVPYSSWEGPLKEIFGLRYKDGKIVSSLIGRVGHSFILKTLGATECGVFRCPLCRSLATNFVINLSIQEFDSVLESMGGVGL</sequence>
<proteinExistence type="predicted"/>
<feature type="region of interest" description="Disordered" evidence="1">
    <location>
        <begin position="1"/>
        <end position="31"/>
    </location>
</feature>
<dbReference type="Proteomes" id="UP001168877">
    <property type="component" value="Unassembled WGS sequence"/>
</dbReference>
<name>A0AA39RVN3_ACESA</name>